<keyword evidence="4 9" id="KW-0489">Methyltransferase</keyword>
<comment type="catalytic activity">
    <reaction evidence="8 9">
        <text>a 6-O-methyl-2'-deoxyguanosine in DNA + L-cysteinyl-[protein] = S-methyl-L-cysteinyl-[protein] + a 2'-deoxyguanosine in DNA</text>
        <dbReference type="Rhea" id="RHEA:24000"/>
        <dbReference type="Rhea" id="RHEA-COMP:10131"/>
        <dbReference type="Rhea" id="RHEA-COMP:10132"/>
        <dbReference type="Rhea" id="RHEA-COMP:11367"/>
        <dbReference type="Rhea" id="RHEA-COMP:11368"/>
        <dbReference type="ChEBI" id="CHEBI:29950"/>
        <dbReference type="ChEBI" id="CHEBI:82612"/>
        <dbReference type="ChEBI" id="CHEBI:85445"/>
        <dbReference type="ChEBI" id="CHEBI:85448"/>
        <dbReference type="EC" id="2.1.1.63"/>
    </reaction>
</comment>
<comment type="catalytic activity">
    <reaction evidence="1 9">
        <text>a 4-O-methyl-thymidine in DNA + L-cysteinyl-[protein] = a thymidine in DNA + S-methyl-L-cysteinyl-[protein]</text>
        <dbReference type="Rhea" id="RHEA:53428"/>
        <dbReference type="Rhea" id="RHEA-COMP:10131"/>
        <dbReference type="Rhea" id="RHEA-COMP:10132"/>
        <dbReference type="Rhea" id="RHEA-COMP:13555"/>
        <dbReference type="Rhea" id="RHEA-COMP:13556"/>
        <dbReference type="ChEBI" id="CHEBI:29950"/>
        <dbReference type="ChEBI" id="CHEBI:82612"/>
        <dbReference type="ChEBI" id="CHEBI:137386"/>
        <dbReference type="ChEBI" id="CHEBI:137387"/>
        <dbReference type="EC" id="2.1.1.63"/>
    </reaction>
</comment>
<dbReference type="FunFam" id="1.10.10.10:FF:000214">
    <property type="entry name" value="Methylated-DNA--protein-cysteine methyltransferase"/>
    <property type="match status" value="1"/>
</dbReference>
<dbReference type="OrthoDB" id="9802228at2"/>
<dbReference type="CDD" id="cd06445">
    <property type="entry name" value="ATase"/>
    <property type="match status" value="1"/>
</dbReference>
<dbReference type="GO" id="GO:0032259">
    <property type="term" value="P:methylation"/>
    <property type="evidence" value="ECO:0007669"/>
    <property type="project" value="UniProtKB-KW"/>
</dbReference>
<evidence type="ECO:0000256" key="6">
    <source>
        <dbReference type="ARBA" id="ARBA00022763"/>
    </source>
</evidence>
<dbReference type="RefSeq" id="WP_005660733.1">
    <property type="nucleotide sequence ID" value="NZ_ABTR02000001.1"/>
</dbReference>
<dbReference type="GO" id="GO:0006307">
    <property type="term" value="P:DNA alkylation repair"/>
    <property type="evidence" value="ECO:0007669"/>
    <property type="project" value="UniProtKB-UniRule"/>
</dbReference>
<dbReference type="InterPro" id="IPR036217">
    <property type="entry name" value="MethylDNA_cys_MeTrfase_DNAb"/>
</dbReference>
<dbReference type="InterPro" id="IPR001497">
    <property type="entry name" value="MethylDNA_cys_MeTrfase_AS"/>
</dbReference>
<evidence type="ECO:0000259" key="11">
    <source>
        <dbReference type="Pfam" id="PF02870"/>
    </source>
</evidence>
<evidence type="ECO:0000256" key="8">
    <source>
        <dbReference type="ARBA" id="ARBA00049348"/>
    </source>
</evidence>
<dbReference type="SUPFAM" id="SSF53155">
    <property type="entry name" value="Methylated DNA-protein cysteine methyltransferase domain"/>
    <property type="match status" value="1"/>
</dbReference>
<keyword evidence="6 9" id="KW-0227">DNA damage</keyword>
<dbReference type="EMBL" id="ABTR02000001">
    <property type="protein sequence ID" value="EFC91364.1"/>
    <property type="molecule type" value="Genomic_DNA"/>
</dbReference>
<evidence type="ECO:0000256" key="1">
    <source>
        <dbReference type="ARBA" id="ARBA00001286"/>
    </source>
</evidence>
<dbReference type="InterPro" id="IPR036631">
    <property type="entry name" value="MGMT_N_sf"/>
</dbReference>
<keyword evidence="7 9" id="KW-0234">DNA repair</keyword>
<dbReference type="HAMAP" id="MF_00772">
    <property type="entry name" value="OGT"/>
    <property type="match status" value="1"/>
</dbReference>
<evidence type="ECO:0000256" key="5">
    <source>
        <dbReference type="ARBA" id="ARBA00022679"/>
    </source>
</evidence>
<evidence type="ECO:0000259" key="10">
    <source>
        <dbReference type="Pfam" id="PF01035"/>
    </source>
</evidence>
<comment type="subcellular location">
    <subcellularLocation>
        <location evidence="9">Cytoplasm</location>
    </subcellularLocation>
</comment>
<sequence>MLYDNVETEWGGALVLMDEVGVSGIKLYEDKDIPMPLFDRWRRSPSDLREAVGQLRAYFAGELRNFDLPLSLKGTDFQLKVWNALKAIPYGTTVSYSQLAAAIDKPKACRAVGGANGRNPVPVAIPCHRVIGADGSLGGYSGGLGIKRRLLAIEGVYFD</sequence>
<gene>
    <name evidence="13" type="ORF">Dpep_1338</name>
    <name evidence="12" type="ORF">Dpep_2462</name>
</gene>
<dbReference type="Pfam" id="PF01035">
    <property type="entry name" value="DNA_binding_1"/>
    <property type="match status" value="1"/>
</dbReference>
<reference evidence="13 14" key="1">
    <citation type="journal article" date="2010" name="Stand. Genomic Sci.">
        <title>Permanent draft genome sequence of Dethiosulfovibrio peptidovorans type strain (SEBR 4207).</title>
        <authorList>
            <person name="Labutti K."/>
            <person name="Mayilraj S."/>
            <person name="Clum A."/>
            <person name="Lucas S."/>
            <person name="Glavina Del Rio T."/>
            <person name="Nolan M."/>
            <person name="Tice H."/>
            <person name="Cheng J.F."/>
            <person name="Pitluck S."/>
            <person name="Liolios K."/>
            <person name="Ivanova N."/>
            <person name="Mavromatis K."/>
            <person name="Mikhailova N."/>
            <person name="Pati A."/>
            <person name="Goodwin L."/>
            <person name="Chen A."/>
            <person name="Palaniappan K."/>
            <person name="Land M."/>
            <person name="Hauser L."/>
            <person name="Chang Y.J."/>
            <person name="Jeffries C.D."/>
            <person name="Rohde M."/>
            <person name="Spring S."/>
            <person name="Goker M."/>
            <person name="Woyke T."/>
            <person name="Bristow J."/>
            <person name="Eisen J.A."/>
            <person name="Markowitz V."/>
            <person name="Hugenholtz P."/>
            <person name="Kyrpides N.C."/>
            <person name="Klenk H.P."/>
            <person name="Lapidus A."/>
        </authorList>
    </citation>
    <scope>NUCLEOTIDE SEQUENCE [LARGE SCALE GENOMIC DNA]</scope>
    <source>
        <strain evidence="13 14">DSM 11002</strain>
    </source>
</reference>
<dbReference type="GO" id="GO:0003908">
    <property type="term" value="F:methylated-DNA-[protein]-cysteine S-methyltransferase activity"/>
    <property type="evidence" value="ECO:0007669"/>
    <property type="project" value="UniProtKB-UniRule"/>
</dbReference>
<comment type="caution">
    <text evidence="13">The sequence shown here is derived from an EMBL/GenBank/DDBJ whole genome shotgun (WGS) entry which is preliminary data.</text>
</comment>
<dbReference type="InterPro" id="IPR008332">
    <property type="entry name" value="MethylG_MeTrfase_N"/>
</dbReference>
<evidence type="ECO:0000313" key="13">
    <source>
        <dbReference type="EMBL" id="EFC91364.1"/>
    </source>
</evidence>
<comment type="miscellaneous">
    <text evidence="9">This enzyme catalyzes only one turnover and therefore is not strictly catalytic. According to one definition, an enzyme is a biocatalyst that acts repeatedly and over many reaction cycles.</text>
</comment>
<dbReference type="Pfam" id="PF02870">
    <property type="entry name" value="Methyltransf_1N"/>
    <property type="match status" value="1"/>
</dbReference>
<dbReference type="STRING" id="469381.Dpep_1338"/>
<dbReference type="EC" id="2.1.1.63" evidence="9"/>
<feature type="domain" description="Methylguanine DNA methyltransferase ribonuclease-like" evidence="11">
    <location>
        <begin position="1"/>
        <end position="72"/>
    </location>
</feature>
<name>D2Z7B7_9BACT</name>
<comment type="function">
    <text evidence="9">Involved in the cellular defense against the biological effects of O6-methylguanine (O6-MeG) and O4-methylthymine (O4-MeT) in DNA. Repairs the methylated nucleobase in DNA by stoichiometrically transferring the methyl group to a cysteine residue in the enzyme. This is a suicide reaction: the enzyme is irreversibly inactivated.</text>
</comment>
<dbReference type="PANTHER" id="PTHR10815:SF13">
    <property type="entry name" value="METHYLATED-DNA--PROTEIN-CYSTEINE METHYLTRANSFERASE"/>
    <property type="match status" value="1"/>
</dbReference>
<dbReference type="AlphaFoldDB" id="D2Z7B7"/>
<evidence type="ECO:0000313" key="14">
    <source>
        <dbReference type="Proteomes" id="UP000006427"/>
    </source>
</evidence>
<comment type="similarity">
    <text evidence="2 9">Belongs to the MGMT family.</text>
</comment>
<evidence type="ECO:0000256" key="3">
    <source>
        <dbReference type="ARBA" id="ARBA00022490"/>
    </source>
</evidence>
<feature type="active site" description="Nucleophile; methyl group acceptor" evidence="9">
    <location>
        <position position="127"/>
    </location>
</feature>
<dbReference type="InterPro" id="IPR036388">
    <property type="entry name" value="WH-like_DNA-bd_sf"/>
</dbReference>
<proteinExistence type="inferred from homology"/>
<dbReference type="eggNOG" id="COG0350">
    <property type="taxonomic scope" value="Bacteria"/>
</dbReference>
<protein>
    <recommendedName>
        <fullName evidence="9">Methylated-DNA--protein-cysteine methyltransferase</fullName>
        <ecNumber evidence="9">2.1.1.63</ecNumber>
    </recommendedName>
    <alternativeName>
        <fullName evidence="9">6-O-methylguanine-DNA methyltransferase</fullName>
        <shortName evidence="9">MGMT</shortName>
    </alternativeName>
    <alternativeName>
        <fullName evidence="9">O-6-methylguanine-DNA-alkyltransferase</fullName>
    </alternativeName>
</protein>
<keyword evidence="14" id="KW-1185">Reference proteome</keyword>
<evidence type="ECO:0000256" key="2">
    <source>
        <dbReference type="ARBA" id="ARBA00008711"/>
    </source>
</evidence>
<dbReference type="InterPro" id="IPR023546">
    <property type="entry name" value="MGMT"/>
</dbReference>
<keyword evidence="3 9" id="KW-0963">Cytoplasm</keyword>
<dbReference type="PANTHER" id="PTHR10815">
    <property type="entry name" value="METHYLATED-DNA--PROTEIN-CYSTEINE METHYLTRANSFERASE"/>
    <property type="match status" value="1"/>
</dbReference>
<dbReference type="GO" id="GO:0005737">
    <property type="term" value="C:cytoplasm"/>
    <property type="evidence" value="ECO:0007669"/>
    <property type="project" value="UniProtKB-SubCell"/>
</dbReference>
<dbReference type="InterPro" id="IPR014048">
    <property type="entry name" value="MethylDNA_cys_MeTrfase_DNA-bd"/>
</dbReference>
<evidence type="ECO:0000256" key="4">
    <source>
        <dbReference type="ARBA" id="ARBA00022603"/>
    </source>
</evidence>
<evidence type="ECO:0000313" key="12">
    <source>
        <dbReference type="EMBL" id="EFC90026.1"/>
    </source>
</evidence>
<dbReference type="Gene3D" id="1.10.10.10">
    <property type="entry name" value="Winged helix-like DNA-binding domain superfamily/Winged helix DNA-binding domain"/>
    <property type="match status" value="1"/>
</dbReference>
<organism evidence="13 14">
    <name type="scientific">Dethiosulfovibrio peptidovorans DSM 11002</name>
    <dbReference type="NCBI Taxonomy" id="469381"/>
    <lineage>
        <taxon>Bacteria</taxon>
        <taxon>Thermotogati</taxon>
        <taxon>Synergistota</taxon>
        <taxon>Synergistia</taxon>
        <taxon>Synergistales</taxon>
        <taxon>Dethiosulfovibrionaceae</taxon>
        <taxon>Dethiosulfovibrio</taxon>
    </lineage>
</organism>
<dbReference type="NCBIfam" id="TIGR00589">
    <property type="entry name" value="ogt"/>
    <property type="match status" value="1"/>
</dbReference>
<dbReference type="PROSITE" id="PS00374">
    <property type="entry name" value="MGMT"/>
    <property type="match status" value="1"/>
</dbReference>
<accession>D2Z7B7</accession>
<evidence type="ECO:0000256" key="7">
    <source>
        <dbReference type="ARBA" id="ARBA00023204"/>
    </source>
</evidence>
<dbReference type="Proteomes" id="UP000006427">
    <property type="component" value="Unassembled WGS sequence"/>
</dbReference>
<keyword evidence="5 9" id="KW-0808">Transferase</keyword>
<dbReference type="EMBL" id="ABTR02000002">
    <property type="protein sequence ID" value="EFC90026.1"/>
    <property type="molecule type" value="Genomic_DNA"/>
</dbReference>
<dbReference type="SUPFAM" id="SSF46767">
    <property type="entry name" value="Methylated DNA-protein cysteine methyltransferase, C-terminal domain"/>
    <property type="match status" value="1"/>
</dbReference>
<evidence type="ECO:0000256" key="9">
    <source>
        <dbReference type="HAMAP-Rule" id="MF_00772"/>
    </source>
</evidence>
<feature type="domain" description="Methylated-DNA-[protein]-cysteine S-methyltransferase DNA binding" evidence="10">
    <location>
        <begin position="76"/>
        <end position="156"/>
    </location>
</feature>
<dbReference type="PaxDb" id="469381-Dpep_1338"/>
<dbReference type="Gene3D" id="3.30.160.70">
    <property type="entry name" value="Methylated DNA-protein cysteine methyltransferase domain"/>
    <property type="match status" value="1"/>
</dbReference>